<proteinExistence type="predicted"/>
<dbReference type="InterPro" id="IPR014710">
    <property type="entry name" value="RmlC-like_jellyroll"/>
</dbReference>
<dbReference type="Pfam" id="PF00027">
    <property type="entry name" value="cNMP_binding"/>
    <property type="match status" value="1"/>
</dbReference>
<evidence type="ECO:0000259" key="1">
    <source>
        <dbReference type="PROSITE" id="PS50042"/>
    </source>
</evidence>
<comment type="caution">
    <text evidence="2">The sequence shown here is derived from an EMBL/GenBank/DDBJ whole genome shotgun (WGS) entry which is preliminary data.</text>
</comment>
<feature type="domain" description="Cyclic nucleotide-binding" evidence="1">
    <location>
        <begin position="23"/>
        <end position="127"/>
    </location>
</feature>
<accession>A0AAP2D6E9</accession>
<dbReference type="AlphaFoldDB" id="A0AAP2D6E9"/>
<reference evidence="2 3" key="1">
    <citation type="submission" date="2021-05" db="EMBL/GenBank/DDBJ databases">
        <title>A Polyphasic approach of four new species of the genus Ohtaekwangia: Ohtaekwangia histidinii sp. nov., Ohtaekwangia cretensis sp. nov., Ohtaekwangia indiensis sp. nov., Ohtaekwangia reichenbachii sp. nov. from diverse environment.</title>
        <authorList>
            <person name="Octaviana S."/>
        </authorList>
    </citation>
    <scope>NUCLEOTIDE SEQUENCE [LARGE SCALE GENOMIC DNA]</scope>
    <source>
        <strain evidence="2 3">PWU37</strain>
    </source>
</reference>
<dbReference type="RefSeq" id="WP_254088175.1">
    <property type="nucleotide sequence ID" value="NZ_JAHESC010000001.1"/>
</dbReference>
<gene>
    <name evidence="2" type="ORF">KK078_00030</name>
</gene>
<dbReference type="Gene3D" id="2.60.120.10">
    <property type="entry name" value="Jelly Rolls"/>
    <property type="match status" value="1"/>
</dbReference>
<name>A0AAP2D6E9_9BACT</name>
<evidence type="ECO:0000313" key="2">
    <source>
        <dbReference type="EMBL" id="MBT1684915.1"/>
    </source>
</evidence>
<dbReference type="CDD" id="cd00038">
    <property type="entry name" value="CAP_ED"/>
    <property type="match status" value="1"/>
</dbReference>
<dbReference type="SUPFAM" id="SSF51206">
    <property type="entry name" value="cAMP-binding domain-like"/>
    <property type="match status" value="1"/>
</dbReference>
<organism evidence="2 3">
    <name type="scientific">Dawidia soli</name>
    <dbReference type="NCBI Taxonomy" id="2782352"/>
    <lineage>
        <taxon>Bacteria</taxon>
        <taxon>Pseudomonadati</taxon>
        <taxon>Bacteroidota</taxon>
        <taxon>Cytophagia</taxon>
        <taxon>Cytophagales</taxon>
        <taxon>Chryseotaleaceae</taxon>
        <taxon>Dawidia</taxon>
    </lineage>
</organism>
<protein>
    <submittedName>
        <fullName evidence="2">Crp/Fnr family transcriptional regulator</fullName>
    </submittedName>
</protein>
<dbReference type="InterPro" id="IPR018490">
    <property type="entry name" value="cNMP-bd_dom_sf"/>
</dbReference>
<dbReference type="PROSITE" id="PS50042">
    <property type="entry name" value="CNMP_BINDING_3"/>
    <property type="match status" value="1"/>
</dbReference>
<dbReference type="InterPro" id="IPR000595">
    <property type="entry name" value="cNMP-bd_dom"/>
</dbReference>
<keyword evidence="3" id="KW-1185">Reference proteome</keyword>
<evidence type="ECO:0000313" key="3">
    <source>
        <dbReference type="Proteomes" id="UP001319180"/>
    </source>
</evidence>
<dbReference type="Proteomes" id="UP001319180">
    <property type="component" value="Unassembled WGS sequence"/>
</dbReference>
<sequence>MYFKKKRATAMNHHEALFNHIRRFTPLSADQAQVLTSAIKYKKIDRKDFLLQEHHVCTAYYFVLTGCLRYYRNTKNGVEQILQFAIPGWWLSDFQSFETQKPSEYTIQAVQDCELLVLHRSDYEAVFNAAPAFNTYFRLMMQKAYTASLKKIELLLCESAEERYSQFVADFPGFVQIVPQYMLASFLGFTPQFLSMLRAKKDL</sequence>
<dbReference type="EMBL" id="JAHESC010000001">
    <property type="protein sequence ID" value="MBT1684915.1"/>
    <property type="molecule type" value="Genomic_DNA"/>
</dbReference>